<protein>
    <recommendedName>
        <fullName evidence="4">HTH gntR-type domain-containing protein</fullName>
    </recommendedName>
</protein>
<evidence type="ECO:0000256" key="3">
    <source>
        <dbReference type="ARBA" id="ARBA00023163"/>
    </source>
</evidence>
<accession>A0A3P7PIZ1</accession>
<dbReference type="EMBL" id="LR130778">
    <property type="protein sequence ID" value="VDN48908.1"/>
    <property type="molecule type" value="Genomic_DNA"/>
</dbReference>
<keyword evidence="6" id="KW-1185">Reference proteome</keyword>
<evidence type="ECO:0000256" key="1">
    <source>
        <dbReference type="ARBA" id="ARBA00023015"/>
    </source>
</evidence>
<evidence type="ECO:0000313" key="5">
    <source>
        <dbReference type="EMBL" id="VDN48908.1"/>
    </source>
</evidence>
<dbReference type="Gene3D" id="1.20.120.530">
    <property type="entry name" value="GntR ligand-binding domain-like"/>
    <property type="match status" value="1"/>
</dbReference>
<dbReference type="CDD" id="cd07377">
    <property type="entry name" value="WHTH_GntR"/>
    <property type="match status" value="1"/>
</dbReference>
<feature type="domain" description="HTH gntR-type" evidence="4">
    <location>
        <begin position="12"/>
        <end position="80"/>
    </location>
</feature>
<dbReference type="GO" id="GO:0003677">
    <property type="term" value="F:DNA binding"/>
    <property type="evidence" value="ECO:0007669"/>
    <property type="project" value="UniProtKB-KW"/>
</dbReference>
<dbReference type="InterPro" id="IPR011711">
    <property type="entry name" value="GntR_C"/>
</dbReference>
<dbReference type="OrthoDB" id="9799482at2"/>
<dbReference type="Proteomes" id="UP000279029">
    <property type="component" value="Chromosome"/>
</dbReference>
<organism evidence="5 6">
    <name type="scientific">Petrocella atlantisensis</name>
    <dbReference type="NCBI Taxonomy" id="2173034"/>
    <lineage>
        <taxon>Bacteria</taxon>
        <taxon>Bacillati</taxon>
        <taxon>Bacillota</taxon>
        <taxon>Clostridia</taxon>
        <taxon>Lachnospirales</taxon>
        <taxon>Vallitaleaceae</taxon>
        <taxon>Petrocella</taxon>
    </lineage>
</organism>
<dbReference type="SUPFAM" id="SSF48008">
    <property type="entry name" value="GntR ligand-binding domain-like"/>
    <property type="match status" value="1"/>
</dbReference>
<evidence type="ECO:0000259" key="4">
    <source>
        <dbReference type="PROSITE" id="PS50949"/>
    </source>
</evidence>
<proteinExistence type="predicted"/>
<dbReference type="SMART" id="SM00895">
    <property type="entry name" value="FCD"/>
    <property type="match status" value="1"/>
</dbReference>
<dbReference type="GO" id="GO:0003700">
    <property type="term" value="F:DNA-binding transcription factor activity"/>
    <property type="evidence" value="ECO:0007669"/>
    <property type="project" value="InterPro"/>
</dbReference>
<dbReference type="SMART" id="SM00345">
    <property type="entry name" value="HTH_GNTR"/>
    <property type="match status" value="1"/>
</dbReference>
<dbReference type="InterPro" id="IPR036390">
    <property type="entry name" value="WH_DNA-bd_sf"/>
</dbReference>
<dbReference type="PROSITE" id="PS50949">
    <property type="entry name" value="HTH_GNTR"/>
    <property type="match status" value="1"/>
</dbReference>
<dbReference type="KEGG" id="cbar:PATL70BA_2996"/>
<keyword evidence="1" id="KW-0805">Transcription regulation</keyword>
<dbReference type="InterPro" id="IPR000524">
    <property type="entry name" value="Tscrpt_reg_HTH_GntR"/>
</dbReference>
<dbReference type="RefSeq" id="WP_125137973.1">
    <property type="nucleotide sequence ID" value="NZ_LR130778.1"/>
</dbReference>
<gene>
    <name evidence="5" type="ORF">PATL70BA_2996</name>
</gene>
<sequence length="239" mass="27705">MDDLRFDKIDSESVVSNVVNQISSLIIERHFNAGDKIPTEMELASRLGVSRNSIREAIKILRTVGVLEVLRGKGTFVTTTVSPTFFDPLIFSLILEPSSNKDLYELRMMFDSMVLFCAVNRITVEQIATLKMMIKMTEASFEKNSEDSNTDYYILQDITFHKYLLETTRNPLIQRIGYSILEFIPEYVRRSIEQEHGVERSIKNHKEIIRILESKDLSKIIDITDSTLAEWKNNWQEEN</sequence>
<dbReference type="Pfam" id="PF00392">
    <property type="entry name" value="GntR"/>
    <property type="match status" value="1"/>
</dbReference>
<dbReference type="PANTHER" id="PTHR43537:SF5">
    <property type="entry name" value="UXU OPERON TRANSCRIPTIONAL REGULATOR"/>
    <property type="match status" value="1"/>
</dbReference>
<keyword evidence="2" id="KW-0238">DNA-binding</keyword>
<evidence type="ECO:0000256" key="2">
    <source>
        <dbReference type="ARBA" id="ARBA00023125"/>
    </source>
</evidence>
<dbReference type="PRINTS" id="PR00035">
    <property type="entry name" value="HTHGNTR"/>
</dbReference>
<dbReference type="PANTHER" id="PTHR43537">
    <property type="entry name" value="TRANSCRIPTIONAL REGULATOR, GNTR FAMILY"/>
    <property type="match status" value="1"/>
</dbReference>
<dbReference type="Pfam" id="PF07729">
    <property type="entry name" value="FCD"/>
    <property type="match status" value="1"/>
</dbReference>
<dbReference type="InterPro" id="IPR036388">
    <property type="entry name" value="WH-like_DNA-bd_sf"/>
</dbReference>
<reference evidence="5 6" key="1">
    <citation type="submission" date="2018-09" db="EMBL/GenBank/DDBJ databases">
        <authorList>
            <person name="Postec A."/>
        </authorList>
    </citation>
    <scope>NUCLEOTIDE SEQUENCE [LARGE SCALE GENOMIC DNA]</scope>
    <source>
        <strain evidence="5">70B-A</strain>
    </source>
</reference>
<keyword evidence="3" id="KW-0804">Transcription</keyword>
<name>A0A3P7PIZ1_9FIRM</name>
<dbReference type="SUPFAM" id="SSF46785">
    <property type="entry name" value="Winged helix' DNA-binding domain"/>
    <property type="match status" value="1"/>
</dbReference>
<dbReference type="AlphaFoldDB" id="A0A3P7PIZ1"/>
<evidence type="ECO:0000313" key="6">
    <source>
        <dbReference type="Proteomes" id="UP000279029"/>
    </source>
</evidence>
<dbReference type="InterPro" id="IPR008920">
    <property type="entry name" value="TF_FadR/GntR_C"/>
</dbReference>
<dbReference type="Gene3D" id="1.10.10.10">
    <property type="entry name" value="Winged helix-like DNA-binding domain superfamily/Winged helix DNA-binding domain"/>
    <property type="match status" value="1"/>
</dbReference>